<reference evidence="2 3" key="1">
    <citation type="submission" date="2024-02" db="EMBL/GenBank/DDBJ databases">
        <title>Rhodopirellula caenicola NBRC 110016.</title>
        <authorList>
            <person name="Ichikawa N."/>
            <person name="Katano-Makiyama Y."/>
            <person name="Hidaka K."/>
        </authorList>
    </citation>
    <scope>NUCLEOTIDE SEQUENCE [LARGE SCALE GENOMIC DNA]</scope>
    <source>
        <strain evidence="2 3">NBRC 110016</strain>
    </source>
</reference>
<accession>A0ABP9VSV9</accession>
<keyword evidence="3" id="KW-1185">Reference proteome</keyword>
<sequence>MENLKSNVSLARQTKSPNPQRQHSSPTRLPKTAKFTGTDYSIESFFLRFAAVSTVDRFPEYPKDANGQATPWAAH</sequence>
<proteinExistence type="predicted"/>
<feature type="compositionally biased region" description="Polar residues" evidence="1">
    <location>
        <begin position="1"/>
        <end position="27"/>
    </location>
</feature>
<comment type="caution">
    <text evidence="2">The sequence shown here is derived from an EMBL/GenBank/DDBJ whole genome shotgun (WGS) entry which is preliminary data.</text>
</comment>
<feature type="region of interest" description="Disordered" evidence="1">
    <location>
        <begin position="1"/>
        <end position="35"/>
    </location>
</feature>
<name>A0ABP9VSV9_9BACT</name>
<protein>
    <submittedName>
        <fullName evidence="2">Uncharacterized protein</fullName>
    </submittedName>
</protein>
<organism evidence="2 3">
    <name type="scientific">Novipirellula caenicola</name>
    <dbReference type="NCBI Taxonomy" id="1536901"/>
    <lineage>
        <taxon>Bacteria</taxon>
        <taxon>Pseudomonadati</taxon>
        <taxon>Planctomycetota</taxon>
        <taxon>Planctomycetia</taxon>
        <taxon>Pirellulales</taxon>
        <taxon>Pirellulaceae</taxon>
        <taxon>Novipirellula</taxon>
    </lineage>
</organism>
<dbReference type="EMBL" id="BAABRO010000008">
    <property type="protein sequence ID" value="GAA5508234.1"/>
    <property type="molecule type" value="Genomic_DNA"/>
</dbReference>
<evidence type="ECO:0000256" key="1">
    <source>
        <dbReference type="SAM" id="MobiDB-lite"/>
    </source>
</evidence>
<evidence type="ECO:0000313" key="2">
    <source>
        <dbReference type="EMBL" id="GAA5508234.1"/>
    </source>
</evidence>
<dbReference type="Proteomes" id="UP001416858">
    <property type="component" value="Unassembled WGS sequence"/>
</dbReference>
<gene>
    <name evidence="2" type="ORF">Rcae01_03700</name>
</gene>
<evidence type="ECO:0000313" key="3">
    <source>
        <dbReference type="Proteomes" id="UP001416858"/>
    </source>
</evidence>